<evidence type="ECO:0000256" key="1">
    <source>
        <dbReference type="SAM" id="Phobius"/>
    </source>
</evidence>
<keyword evidence="1" id="KW-0472">Membrane</keyword>
<dbReference type="Proteomes" id="UP000265703">
    <property type="component" value="Unassembled WGS sequence"/>
</dbReference>
<organism evidence="2 3">
    <name type="scientific">Glomus cerebriforme</name>
    <dbReference type="NCBI Taxonomy" id="658196"/>
    <lineage>
        <taxon>Eukaryota</taxon>
        <taxon>Fungi</taxon>
        <taxon>Fungi incertae sedis</taxon>
        <taxon>Mucoromycota</taxon>
        <taxon>Glomeromycotina</taxon>
        <taxon>Glomeromycetes</taxon>
        <taxon>Glomerales</taxon>
        <taxon>Glomeraceae</taxon>
        <taxon>Glomus</taxon>
    </lineage>
</organism>
<evidence type="ECO:0000313" key="2">
    <source>
        <dbReference type="EMBL" id="RIA90945.1"/>
    </source>
</evidence>
<feature type="transmembrane region" description="Helical" evidence="1">
    <location>
        <begin position="56"/>
        <end position="75"/>
    </location>
</feature>
<keyword evidence="1" id="KW-0812">Transmembrane</keyword>
<sequence length="80" mass="9492">MADYIIYIYVYIIYIYILNIYCICICIVNVIGFFPFFLTKQLDAFPEIIKKKFFKILFYILTGLSHTVLVSEFVFCCTSL</sequence>
<proteinExistence type="predicted"/>
<name>A0A397T3U2_9GLOM</name>
<evidence type="ECO:0000313" key="3">
    <source>
        <dbReference type="Proteomes" id="UP000265703"/>
    </source>
</evidence>
<protein>
    <submittedName>
        <fullName evidence="2">Uncharacterized protein</fullName>
    </submittedName>
</protein>
<gene>
    <name evidence="2" type="ORF">C1645_768673</name>
</gene>
<feature type="transmembrane region" description="Helical" evidence="1">
    <location>
        <begin position="6"/>
        <end position="36"/>
    </location>
</feature>
<dbReference type="EMBL" id="QKYT01000166">
    <property type="protein sequence ID" value="RIA90945.1"/>
    <property type="molecule type" value="Genomic_DNA"/>
</dbReference>
<comment type="caution">
    <text evidence="2">The sequence shown here is derived from an EMBL/GenBank/DDBJ whole genome shotgun (WGS) entry which is preliminary data.</text>
</comment>
<reference evidence="2 3" key="1">
    <citation type="submission" date="2018-06" db="EMBL/GenBank/DDBJ databases">
        <title>Comparative genomics reveals the genomic features of Rhizophagus irregularis, R. cerebriforme, R. diaphanum and Gigaspora rosea, and their symbiotic lifestyle signature.</title>
        <authorList>
            <person name="Morin E."/>
            <person name="San Clemente H."/>
            <person name="Chen E.C.H."/>
            <person name="De La Providencia I."/>
            <person name="Hainaut M."/>
            <person name="Kuo A."/>
            <person name="Kohler A."/>
            <person name="Murat C."/>
            <person name="Tang N."/>
            <person name="Roy S."/>
            <person name="Loubradou J."/>
            <person name="Henrissat B."/>
            <person name="Grigoriev I.V."/>
            <person name="Corradi N."/>
            <person name="Roux C."/>
            <person name="Martin F.M."/>
        </authorList>
    </citation>
    <scope>NUCLEOTIDE SEQUENCE [LARGE SCALE GENOMIC DNA]</scope>
    <source>
        <strain evidence="2 3">DAOM 227022</strain>
    </source>
</reference>
<keyword evidence="1" id="KW-1133">Transmembrane helix</keyword>
<keyword evidence="3" id="KW-1185">Reference proteome</keyword>
<accession>A0A397T3U2</accession>
<dbReference type="AlphaFoldDB" id="A0A397T3U2"/>